<reference evidence="1 2" key="1">
    <citation type="submission" date="2022-12" db="EMBL/GenBank/DDBJ databases">
        <title>Chromosome-scale assembly of the Ensete ventricosum genome.</title>
        <authorList>
            <person name="Dussert Y."/>
            <person name="Stocks J."/>
            <person name="Wendawek A."/>
            <person name="Woldeyes F."/>
            <person name="Nichols R.A."/>
            <person name="Borrell J.S."/>
        </authorList>
    </citation>
    <scope>NUCLEOTIDE SEQUENCE [LARGE SCALE GENOMIC DNA]</scope>
    <source>
        <strain evidence="2">cv. Maze</strain>
        <tissue evidence="1">Seeds</tissue>
    </source>
</reference>
<protein>
    <recommendedName>
        <fullName evidence="3">RING-CH-type domain-containing protein</fullName>
    </recommendedName>
</protein>
<organism evidence="1 2">
    <name type="scientific">Ensete ventricosum</name>
    <name type="common">Abyssinian banana</name>
    <name type="synonym">Musa ensete</name>
    <dbReference type="NCBI Taxonomy" id="4639"/>
    <lineage>
        <taxon>Eukaryota</taxon>
        <taxon>Viridiplantae</taxon>
        <taxon>Streptophyta</taxon>
        <taxon>Embryophyta</taxon>
        <taxon>Tracheophyta</taxon>
        <taxon>Spermatophyta</taxon>
        <taxon>Magnoliopsida</taxon>
        <taxon>Liliopsida</taxon>
        <taxon>Zingiberales</taxon>
        <taxon>Musaceae</taxon>
        <taxon>Ensete</taxon>
    </lineage>
</organism>
<keyword evidence="2" id="KW-1185">Reference proteome</keyword>
<dbReference type="AlphaFoldDB" id="A0AAV8PVH0"/>
<name>A0AAV8PVH0_ENSVE</name>
<dbReference type="Proteomes" id="UP001222027">
    <property type="component" value="Unassembled WGS sequence"/>
</dbReference>
<comment type="caution">
    <text evidence="1">The sequence shown here is derived from an EMBL/GenBank/DDBJ whole genome shotgun (WGS) entry which is preliminary data.</text>
</comment>
<sequence>MATTASPASPRSCTWWQKFVIVDPVVDIITVHYKCVKLWIKMKPRCPAEDGDLEVWRGAGRDAPVRPFRLLQHHRPQLLLEARDLPWARLPSSFCTV</sequence>
<proteinExistence type="predicted"/>
<evidence type="ECO:0008006" key="3">
    <source>
        <dbReference type="Google" id="ProtNLM"/>
    </source>
</evidence>
<dbReference type="EMBL" id="JAQQAF010000009">
    <property type="protein sequence ID" value="KAJ8460969.1"/>
    <property type="molecule type" value="Genomic_DNA"/>
</dbReference>
<evidence type="ECO:0000313" key="2">
    <source>
        <dbReference type="Proteomes" id="UP001222027"/>
    </source>
</evidence>
<accession>A0AAV8PVH0</accession>
<evidence type="ECO:0000313" key="1">
    <source>
        <dbReference type="EMBL" id="KAJ8460969.1"/>
    </source>
</evidence>
<gene>
    <name evidence="1" type="ORF">OPV22_033895</name>
</gene>